<dbReference type="SMART" id="SM00194">
    <property type="entry name" value="PTPc"/>
    <property type="match status" value="1"/>
</dbReference>
<dbReference type="SUPFAM" id="SSF52799">
    <property type="entry name" value="(Phosphotyrosine protein) phosphatases II"/>
    <property type="match status" value="1"/>
</dbReference>
<dbReference type="PROSITE" id="PS50056">
    <property type="entry name" value="TYR_PHOSPHATASE_2"/>
    <property type="match status" value="1"/>
</dbReference>
<dbReference type="EMBL" id="JAAECE010000001">
    <property type="protein sequence ID" value="KAF1806683.1"/>
    <property type="molecule type" value="Genomic_DNA"/>
</dbReference>
<dbReference type="GO" id="GO:0004725">
    <property type="term" value="F:protein tyrosine phosphatase activity"/>
    <property type="evidence" value="ECO:0007669"/>
    <property type="project" value="InterPro"/>
</dbReference>
<accession>A0A8H4BSC0</accession>
<gene>
    <name evidence="4" type="ORF">FB192DRAFT_1351840</name>
</gene>
<dbReference type="PANTHER" id="PTHR19134">
    <property type="entry name" value="RECEPTOR-TYPE TYROSINE-PROTEIN PHOSPHATASE"/>
    <property type="match status" value="1"/>
</dbReference>
<feature type="domain" description="Tyrosine specific protein phosphatases" evidence="3">
    <location>
        <begin position="290"/>
        <end position="367"/>
    </location>
</feature>
<dbReference type="PROSITE" id="PS50055">
    <property type="entry name" value="TYR_PHOSPHATASE_PTP"/>
    <property type="match status" value="1"/>
</dbReference>
<sequence>MSCLDQSNRRASYMTIAKSLIDLHCIGYSPISDKDVVKSRNINICVMEYQIRLETRNAKKPVFSSVPLHHMNTKKSSNKGLELVKAILQDKARFQQYVHQRFNQINEMELMRSTSPQYQHEEANRNKKLNRYFNIVPFDNNCIKLTDTRLGQSDDDYINASWILAPYNIPRFYIATQGPTSTTLIDFWRMVVEKHVPVIVCLTPQMESGMEKCGRYWPLQDDDLVLKSGNGNIRVVVKNSKKERKDTEADCIVRSLAVEFYYNDEKVEQASVTQLQFLGWPDHGVPKETNKVIALIKLTRQLQEANKPVLVHCSAGCGRTGTFCVIDTAETLLRMNQHDVLIDPIFAITDEFRKQRTTMVQAESQFAFCYRALNDFFEQEE</sequence>
<dbReference type="InterPro" id="IPR003595">
    <property type="entry name" value="Tyr_Pase_cat"/>
</dbReference>
<reference evidence="4 5" key="1">
    <citation type="submission" date="2019-09" db="EMBL/GenBank/DDBJ databases">
        <authorList>
            <consortium name="DOE Joint Genome Institute"/>
            <person name="Mondo S.J."/>
            <person name="Navarro-Mendoza M.I."/>
            <person name="Perez-Arques C."/>
            <person name="Panchal S."/>
            <person name="Nicolas F.E."/>
            <person name="Ganguly P."/>
            <person name="Pangilinan J."/>
            <person name="Grigoriev I."/>
            <person name="Heitman J."/>
            <person name="Sanya K."/>
            <person name="Garre V."/>
        </authorList>
    </citation>
    <scope>NUCLEOTIDE SEQUENCE [LARGE SCALE GENOMIC DNA]</scope>
    <source>
        <strain evidence="4 5">MU402</strain>
    </source>
</reference>
<dbReference type="InterPro" id="IPR016130">
    <property type="entry name" value="Tyr_Pase_AS"/>
</dbReference>
<dbReference type="InterPro" id="IPR000242">
    <property type="entry name" value="PTP_cat"/>
</dbReference>
<dbReference type="AlphaFoldDB" id="A0A8H4BSC0"/>
<evidence type="ECO:0000313" key="4">
    <source>
        <dbReference type="EMBL" id="KAF1806683.1"/>
    </source>
</evidence>
<dbReference type="CDD" id="cd18533">
    <property type="entry name" value="PTP_fungal"/>
    <property type="match status" value="1"/>
</dbReference>
<evidence type="ECO:0000259" key="3">
    <source>
        <dbReference type="PROSITE" id="PS50056"/>
    </source>
</evidence>
<evidence type="ECO:0000259" key="2">
    <source>
        <dbReference type="PROSITE" id="PS50055"/>
    </source>
</evidence>
<proteinExistence type="inferred from homology"/>
<protein>
    <submittedName>
        <fullName evidence="4">Protein-tyrosine phosphatase-like protein</fullName>
    </submittedName>
</protein>
<evidence type="ECO:0000313" key="5">
    <source>
        <dbReference type="Proteomes" id="UP000469890"/>
    </source>
</evidence>
<dbReference type="PANTHER" id="PTHR19134:SF561">
    <property type="entry name" value="PROTEIN TYROSINE PHOSPHATASE 36E, ISOFORM A"/>
    <property type="match status" value="1"/>
</dbReference>
<comment type="similarity">
    <text evidence="1">Belongs to the protein-tyrosine phosphatase family. Non-receptor class subfamily.</text>
</comment>
<dbReference type="SMART" id="SM00404">
    <property type="entry name" value="PTPc_motif"/>
    <property type="match status" value="1"/>
</dbReference>
<dbReference type="Pfam" id="PF00102">
    <property type="entry name" value="Y_phosphatase"/>
    <property type="match status" value="1"/>
</dbReference>
<organism evidence="4 5">
    <name type="scientific">Mucor circinelloides f. lusitanicus</name>
    <name type="common">Mucor racemosus var. lusitanicus</name>
    <dbReference type="NCBI Taxonomy" id="29924"/>
    <lineage>
        <taxon>Eukaryota</taxon>
        <taxon>Fungi</taxon>
        <taxon>Fungi incertae sedis</taxon>
        <taxon>Mucoromycota</taxon>
        <taxon>Mucoromycotina</taxon>
        <taxon>Mucoromycetes</taxon>
        <taxon>Mucorales</taxon>
        <taxon>Mucorineae</taxon>
        <taxon>Mucoraceae</taxon>
        <taxon>Mucor</taxon>
    </lineage>
</organism>
<dbReference type="InterPro" id="IPR050348">
    <property type="entry name" value="Protein-Tyr_Phosphatase"/>
</dbReference>
<evidence type="ECO:0000256" key="1">
    <source>
        <dbReference type="ARBA" id="ARBA00009649"/>
    </source>
</evidence>
<dbReference type="InterPro" id="IPR000387">
    <property type="entry name" value="Tyr_Pase_dom"/>
</dbReference>
<feature type="domain" description="Tyrosine-protein phosphatase" evidence="2">
    <location>
        <begin position="98"/>
        <end position="376"/>
    </location>
</feature>
<dbReference type="InterPro" id="IPR029021">
    <property type="entry name" value="Prot-tyrosine_phosphatase-like"/>
</dbReference>
<dbReference type="Gene3D" id="3.90.190.10">
    <property type="entry name" value="Protein tyrosine phosphatase superfamily"/>
    <property type="match status" value="1"/>
</dbReference>
<dbReference type="PRINTS" id="PR00700">
    <property type="entry name" value="PRTYPHPHTASE"/>
</dbReference>
<dbReference type="Proteomes" id="UP000469890">
    <property type="component" value="Unassembled WGS sequence"/>
</dbReference>
<dbReference type="PROSITE" id="PS00383">
    <property type="entry name" value="TYR_PHOSPHATASE_1"/>
    <property type="match status" value="1"/>
</dbReference>
<comment type="caution">
    <text evidence="4">The sequence shown here is derived from an EMBL/GenBank/DDBJ whole genome shotgun (WGS) entry which is preliminary data.</text>
</comment>
<name>A0A8H4BSC0_MUCCL</name>